<dbReference type="Pfam" id="PF00610">
    <property type="entry name" value="DEP"/>
    <property type="match status" value="1"/>
</dbReference>
<organism evidence="9 10">
    <name type="scientific">Coniosporium apollinis</name>
    <dbReference type="NCBI Taxonomy" id="61459"/>
    <lineage>
        <taxon>Eukaryota</taxon>
        <taxon>Fungi</taxon>
        <taxon>Dikarya</taxon>
        <taxon>Ascomycota</taxon>
        <taxon>Pezizomycotina</taxon>
        <taxon>Dothideomycetes</taxon>
        <taxon>Dothideomycetes incertae sedis</taxon>
        <taxon>Coniosporium</taxon>
    </lineage>
</organism>
<keyword evidence="9" id="KW-0418">Kinase</keyword>
<dbReference type="InterPro" id="IPR017441">
    <property type="entry name" value="Protein_kinase_ATP_BS"/>
</dbReference>
<sequence>MAKEMARSVCQKFLEARFIESADGKMDFASKSAVWQLTPKGMYILQRFCQRNGINQRHVCEVLESPRNVMHLVILEREHDTDKLSHDQATIEVIFRRFAGEGGPNAKTSTSASDSDSVHEYSTGLVGVKMARERKIGDKVYWNTFTGKTSVDWLMDCCTMVDKRETYEICTMFIEYGLMRPVDSAQARNHRFQPLKSAIYYVTEKGQRVAGWISSPKSSVNGDVPANRPREGATRDSNANRMTIIVRDPALRLLFREFLRDTHCEENLSFYLDVKEFLDNYATTKQDGITPKLEVIRETLAAAYSLYNAFLAPGSPCELNIDHSLRTALAARMTRAVGDNEAMIVSLDEVATLFDQAQNSVFKLMASSQTAPLPTNLPFRLISRTIGQGAYAFIRKAAPPHAPTPVIAVKFINKAHAFSTGRLKPSQLAKEIALHRHLGKHVNIIQLLSAGEDPAWTWIAMELADGGDLFDKIEADAGVGEDVAHFYFVQLVAAVGYMHSKGVAHRDIKPENILLSGEGDLKIADFGLAALFQKDGKKRLCATVCGSPPYIAPEIVAGKFGKKGMKNGGMLPKDEGGNTGYEANIADIWSVGVVLFVLLVGNTPWDEPTRNSYEFNEFVETRGHTTDELWRKLPPEILSLLRGMLKVNPGERFSLDDVRRHPWFTRLNPFLDPSGRSANPLGLATQMLENLRIDFAAGPVAASQRNIAATQYPTPATTQQPPSHAQDTMDHDHRPHLSSTQPETPVADLPFDWERPPRLAAYDGISASQPTTGFTSAGGHRRQLSTSLVDALAEDVSLSQFTPHPTVPLSLTQAAQRFKDILPSYSLARLVSPLPLPELLSTLGAALHALNIPVPLTSITPPPDGATIPAQDVQQAYIRVKTVDGRKQGLNGTIVVERIGEAGLLEVRFVKAKGDPLEWRRFFKNVVALCGRDAVFVPGESQ</sequence>
<dbReference type="PROSITE" id="PS50132">
    <property type="entry name" value="RGS"/>
    <property type="match status" value="1"/>
</dbReference>
<dbReference type="Pfam" id="PF00615">
    <property type="entry name" value="RGS"/>
    <property type="match status" value="1"/>
</dbReference>
<evidence type="ECO:0000313" key="10">
    <source>
        <dbReference type="Proteomes" id="UP001172684"/>
    </source>
</evidence>
<evidence type="ECO:0000256" key="3">
    <source>
        <dbReference type="ARBA" id="ARBA00022840"/>
    </source>
</evidence>
<dbReference type="PANTHER" id="PTHR24346:SF110">
    <property type="entry name" value="NON-SPECIFIC SERINE_THREONINE PROTEIN KINASE"/>
    <property type="match status" value="1"/>
</dbReference>
<dbReference type="Gene3D" id="1.10.510.10">
    <property type="entry name" value="Transferase(Phosphotransferase) domain 1"/>
    <property type="match status" value="1"/>
</dbReference>
<dbReference type="InterPro" id="IPR000719">
    <property type="entry name" value="Prot_kinase_dom"/>
</dbReference>
<dbReference type="SMART" id="SM00049">
    <property type="entry name" value="DEP"/>
    <property type="match status" value="1"/>
</dbReference>
<dbReference type="InterPro" id="IPR044926">
    <property type="entry name" value="RGS_subdomain_2"/>
</dbReference>
<dbReference type="CDD" id="cd08708">
    <property type="entry name" value="RGS_FLBA"/>
    <property type="match status" value="1"/>
</dbReference>
<evidence type="ECO:0000259" key="7">
    <source>
        <dbReference type="PROSITE" id="PS50132"/>
    </source>
</evidence>
<feature type="region of interest" description="Disordered" evidence="5">
    <location>
        <begin position="713"/>
        <end position="746"/>
    </location>
</feature>
<dbReference type="Gene3D" id="1.10.10.10">
    <property type="entry name" value="Winged helix-like DNA-binding domain superfamily/Winged helix DNA-binding domain"/>
    <property type="match status" value="1"/>
</dbReference>
<keyword evidence="10" id="KW-1185">Reference proteome</keyword>
<evidence type="ECO:0000256" key="5">
    <source>
        <dbReference type="SAM" id="MobiDB-lite"/>
    </source>
</evidence>
<dbReference type="PANTHER" id="PTHR24346">
    <property type="entry name" value="MAP/MICROTUBULE AFFINITY-REGULATING KINASE"/>
    <property type="match status" value="1"/>
</dbReference>
<dbReference type="SUPFAM" id="SSF56112">
    <property type="entry name" value="Protein kinase-like (PK-like)"/>
    <property type="match status" value="1"/>
</dbReference>
<dbReference type="SUPFAM" id="SSF46785">
    <property type="entry name" value="Winged helix' DNA-binding domain"/>
    <property type="match status" value="1"/>
</dbReference>
<feature type="domain" description="DEP" evidence="8">
    <location>
        <begin position="124"/>
        <end position="204"/>
    </location>
</feature>
<dbReference type="PRINTS" id="PR01301">
    <property type="entry name" value="RGSPROTEIN"/>
</dbReference>
<dbReference type="PROSITE" id="PS00107">
    <property type="entry name" value="PROTEIN_KINASE_ATP"/>
    <property type="match status" value="1"/>
</dbReference>
<dbReference type="InterPro" id="IPR011009">
    <property type="entry name" value="Kinase-like_dom_sf"/>
</dbReference>
<feature type="compositionally biased region" description="Low complexity" evidence="5">
    <location>
        <begin position="713"/>
        <end position="726"/>
    </location>
</feature>
<dbReference type="GO" id="GO:0004674">
    <property type="term" value="F:protein serine/threonine kinase activity"/>
    <property type="evidence" value="ECO:0007669"/>
    <property type="project" value="UniProtKB-EC"/>
</dbReference>
<keyword evidence="2 4" id="KW-0547">Nucleotide-binding</keyword>
<feature type="binding site" evidence="4">
    <location>
        <position position="410"/>
    </location>
    <ligand>
        <name>ATP</name>
        <dbReference type="ChEBI" id="CHEBI:30616"/>
    </ligand>
</feature>
<dbReference type="SUPFAM" id="SSF48097">
    <property type="entry name" value="Regulator of G-protein signaling, RGS"/>
    <property type="match status" value="1"/>
</dbReference>
<proteinExistence type="predicted"/>
<dbReference type="InterPro" id="IPR058855">
    <property type="entry name" value="RGS1/SST2-like_Fungal-DR"/>
</dbReference>
<protein>
    <submittedName>
        <fullName evidence="9">Chk1 protein kinase</fullName>
        <ecNumber evidence="9">2.7.11.1</ecNumber>
    </submittedName>
</protein>
<dbReference type="InterPro" id="IPR008271">
    <property type="entry name" value="Ser/Thr_kinase_AS"/>
</dbReference>
<feature type="domain" description="Protein kinase" evidence="6">
    <location>
        <begin position="380"/>
        <end position="664"/>
    </location>
</feature>
<dbReference type="SMART" id="SM00315">
    <property type="entry name" value="RGS"/>
    <property type="match status" value="1"/>
</dbReference>
<dbReference type="CDD" id="cd04450">
    <property type="entry name" value="DEP_RGS7-like"/>
    <property type="match status" value="1"/>
</dbReference>
<accession>A0ABQ9NQM6</accession>
<reference evidence="9" key="1">
    <citation type="submission" date="2022-10" db="EMBL/GenBank/DDBJ databases">
        <title>Culturing micro-colonial fungi from biological soil crusts in the Mojave desert and describing Neophaeococcomyces mojavensis, and introducing the new genera and species Taxawa tesnikishii.</title>
        <authorList>
            <person name="Kurbessoian T."/>
            <person name="Stajich J.E."/>
        </authorList>
    </citation>
    <scope>NUCLEOTIDE SEQUENCE</scope>
    <source>
        <strain evidence="9">TK_1</strain>
    </source>
</reference>
<keyword evidence="9" id="KW-0808">Transferase</keyword>
<comment type="caution">
    <text evidence="9">The sequence shown here is derived from an EMBL/GenBank/DDBJ whole genome shotgun (WGS) entry which is preliminary data.</text>
</comment>
<dbReference type="EC" id="2.7.11.1" evidence="9"/>
<dbReference type="Proteomes" id="UP001172684">
    <property type="component" value="Unassembled WGS sequence"/>
</dbReference>
<dbReference type="PROSITE" id="PS50011">
    <property type="entry name" value="PROTEIN_KINASE_DOM"/>
    <property type="match status" value="1"/>
</dbReference>
<evidence type="ECO:0000259" key="6">
    <source>
        <dbReference type="PROSITE" id="PS50011"/>
    </source>
</evidence>
<dbReference type="Pfam" id="PF25889">
    <property type="entry name" value="WHD_Fungal_DR"/>
    <property type="match status" value="1"/>
</dbReference>
<dbReference type="PROSITE" id="PS00108">
    <property type="entry name" value="PROTEIN_KINASE_ST"/>
    <property type="match status" value="1"/>
</dbReference>
<feature type="domain" description="RGS" evidence="7">
    <location>
        <begin position="241"/>
        <end position="365"/>
    </location>
</feature>
<keyword evidence="1" id="KW-0734">Signal transduction inhibitor</keyword>
<evidence type="ECO:0000313" key="9">
    <source>
        <dbReference type="EMBL" id="KAJ9661847.1"/>
    </source>
</evidence>
<dbReference type="SMART" id="SM00220">
    <property type="entry name" value="S_TKc"/>
    <property type="match status" value="1"/>
</dbReference>
<evidence type="ECO:0000259" key="8">
    <source>
        <dbReference type="PROSITE" id="PS50186"/>
    </source>
</evidence>
<dbReference type="InterPro" id="IPR036390">
    <property type="entry name" value="WH_DNA-bd_sf"/>
</dbReference>
<evidence type="ECO:0000256" key="2">
    <source>
        <dbReference type="ARBA" id="ARBA00022741"/>
    </source>
</evidence>
<dbReference type="InterPro" id="IPR016137">
    <property type="entry name" value="RGS"/>
</dbReference>
<dbReference type="Pfam" id="PF00069">
    <property type="entry name" value="Pkinase"/>
    <property type="match status" value="1"/>
</dbReference>
<evidence type="ECO:0000256" key="1">
    <source>
        <dbReference type="ARBA" id="ARBA00022700"/>
    </source>
</evidence>
<evidence type="ECO:0000256" key="4">
    <source>
        <dbReference type="PROSITE-ProRule" id="PRU10141"/>
    </source>
</evidence>
<gene>
    <name evidence="9" type="primary">chk1</name>
    <name evidence="9" type="ORF">H2201_006327</name>
</gene>
<dbReference type="InterPro" id="IPR000591">
    <property type="entry name" value="DEP_dom"/>
</dbReference>
<dbReference type="InterPro" id="IPR036388">
    <property type="entry name" value="WH-like_DNA-bd_sf"/>
</dbReference>
<keyword evidence="3 4" id="KW-0067">ATP-binding</keyword>
<dbReference type="PROSITE" id="PS50186">
    <property type="entry name" value="DEP"/>
    <property type="match status" value="1"/>
</dbReference>
<dbReference type="InterPro" id="IPR036305">
    <property type="entry name" value="RGS_sf"/>
</dbReference>
<dbReference type="EMBL" id="JAPDRL010000054">
    <property type="protein sequence ID" value="KAJ9661847.1"/>
    <property type="molecule type" value="Genomic_DNA"/>
</dbReference>
<dbReference type="Gene3D" id="1.10.167.10">
    <property type="entry name" value="Regulator of G-protein Signalling 4, domain 2"/>
    <property type="match status" value="1"/>
</dbReference>
<name>A0ABQ9NQM6_9PEZI</name>